<protein>
    <submittedName>
        <fullName evidence="1">Uncharacterized protein</fullName>
    </submittedName>
</protein>
<feature type="non-terminal residue" evidence="1">
    <location>
        <position position="45"/>
    </location>
</feature>
<dbReference type="InterPro" id="IPR036249">
    <property type="entry name" value="Thioredoxin-like_sf"/>
</dbReference>
<dbReference type="EMBL" id="UINC01196614">
    <property type="protein sequence ID" value="SVE13698.1"/>
    <property type="molecule type" value="Genomic_DNA"/>
</dbReference>
<accession>A0A383B2R3</accession>
<dbReference type="AlphaFoldDB" id="A0A383B2R3"/>
<dbReference type="Gene3D" id="3.40.30.10">
    <property type="entry name" value="Glutaredoxin"/>
    <property type="match status" value="1"/>
</dbReference>
<dbReference type="SUPFAM" id="SSF52833">
    <property type="entry name" value="Thioredoxin-like"/>
    <property type="match status" value="1"/>
</dbReference>
<reference evidence="1" key="1">
    <citation type="submission" date="2018-05" db="EMBL/GenBank/DDBJ databases">
        <authorList>
            <person name="Lanie J.A."/>
            <person name="Ng W.-L."/>
            <person name="Kazmierczak K.M."/>
            <person name="Andrzejewski T.M."/>
            <person name="Davidsen T.M."/>
            <person name="Wayne K.J."/>
            <person name="Tettelin H."/>
            <person name="Glass J.I."/>
            <person name="Rusch D."/>
            <person name="Podicherti R."/>
            <person name="Tsui H.-C.T."/>
            <person name="Winkler M.E."/>
        </authorList>
    </citation>
    <scope>NUCLEOTIDE SEQUENCE</scope>
</reference>
<sequence length="45" mass="5054">MISFLGNNATAKYEKLAYDFVFKNLDGGTLNLTEFKKKVIVVVNV</sequence>
<name>A0A383B2R3_9ZZZZ</name>
<organism evidence="1">
    <name type="scientific">marine metagenome</name>
    <dbReference type="NCBI Taxonomy" id="408172"/>
    <lineage>
        <taxon>unclassified sequences</taxon>
        <taxon>metagenomes</taxon>
        <taxon>ecological metagenomes</taxon>
    </lineage>
</organism>
<evidence type="ECO:0000313" key="1">
    <source>
        <dbReference type="EMBL" id="SVE13698.1"/>
    </source>
</evidence>
<proteinExistence type="predicted"/>
<gene>
    <name evidence="1" type="ORF">METZ01_LOCUS466552</name>
</gene>